<dbReference type="GO" id="GO:0005634">
    <property type="term" value="C:nucleus"/>
    <property type="evidence" value="ECO:0007669"/>
    <property type="project" value="InterPro"/>
</dbReference>
<feature type="transmembrane region" description="Helical" evidence="18">
    <location>
        <begin position="1516"/>
        <end position="1535"/>
    </location>
</feature>
<feature type="transmembrane region" description="Helical" evidence="18">
    <location>
        <begin position="1411"/>
        <end position="1439"/>
    </location>
</feature>
<dbReference type="InterPro" id="IPR004680">
    <property type="entry name" value="Cit_transptr-like_dom"/>
</dbReference>
<evidence type="ECO:0000313" key="21">
    <source>
        <dbReference type="EMBL" id="PRW20812.1"/>
    </source>
</evidence>
<dbReference type="InterPro" id="IPR006037">
    <property type="entry name" value="RCK_C"/>
</dbReference>
<protein>
    <submittedName>
        <fullName evidence="21">Receptor of activated kinase C component of 40S small ribosomal subunit isoform B</fullName>
    </submittedName>
</protein>
<gene>
    <name evidence="21" type="ORF">C2E21_8631</name>
</gene>
<organism evidence="21 22">
    <name type="scientific">Chlorella sorokiniana</name>
    <name type="common">Freshwater green alga</name>
    <dbReference type="NCBI Taxonomy" id="3076"/>
    <lineage>
        <taxon>Eukaryota</taxon>
        <taxon>Viridiplantae</taxon>
        <taxon>Chlorophyta</taxon>
        <taxon>core chlorophytes</taxon>
        <taxon>Trebouxiophyceae</taxon>
        <taxon>Chlorellales</taxon>
        <taxon>Chlorellaceae</taxon>
        <taxon>Chlorella clade</taxon>
        <taxon>Chlorella</taxon>
    </lineage>
</organism>
<dbReference type="PROSITE" id="PS50294">
    <property type="entry name" value="WD_REPEATS_REGION"/>
    <property type="match status" value="4"/>
</dbReference>
<dbReference type="PROSITE" id="PS51202">
    <property type="entry name" value="RCK_C"/>
    <property type="match status" value="3"/>
</dbReference>
<dbReference type="CDD" id="cd00200">
    <property type="entry name" value="WD40"/>
    <property type="match status" value="1"/>
</dbReference>
<dbReference type="GO" id="GO:0015116">
    <property type="term" value="F:sulfate transmembrane transporter activity"/>
    <property type="evidence" value="ECO:0007669"/>
    <property type="project" value="UniProtKB-ARBA"/>
</dbReference>
<evidence type="ECO:0000256" key="14">
    <source>
        <dbReference type="ARBA" id="ARBA00023274"/>
    </source>
</evidence>
<keyword evidence="7" id="KW-0677">Repeat</keyword>
<evidence type="ECO:0000259" key="20">
    <source>
        <dbReference type="PROSITE" id="PS51202"/>
    </source>
</evidence>
<feature type="transmembrane region" description="Helical" evidence="18">
    <location>
        <begin position="734"/>
        <end position="759"/>
    </location>
</feature>
<keyword evidence="21" id="KW-0808">Transferase</keyword>
<dbReference type="Pfam" id="PF03110">
    <property type="entry name" value="SBP"/>
    <property type="match status" value="1"/>
</dbReference>
<evidence type="ECO:0000256" key="12">
    <source>
        <dbReference type="ARBA" id="ARBA00023032"/>
    </source>
</evidence>
<dbReference type="PROSITE" id="PS00678">
    <property type="entry name" value="WD_REPEATS_1"/>
    <property type="match status" value="2"/>
</dbReference>
<dbReference type="InterPro" id="IPR020472">
    <property type="entry name" value="WD40_PAC1"/>
</dbReference>
<dbReference type="GO" id="GO:0006813">
    <property type="term" value="P:potassium ion transport"/>
    <property type="evidence" value="ECO:0007669"/>
    <property type="project" value="InterPro"/>
</dbReference>
<keyword evidence="6 18" id="KW-0812">Transmembrane</keyword>
<evidence type="ECO:0000256" key="4">
    <source>
        <dbReference type="ARBA" id="ARBA00022475"/>
    </source>
</evidence>
<comment type="subcellular location">
    <subcellularLocation>
        <location evidence="1">Cell membrane</location>
        <topology evidence="1">Multi-pass membrane protein</topology>
    </subcellularLocation>
</comment>
<dbReference type="PROSITE" id="PS50082">
    <property type="entry name" value="WD_REPEATS_2"/>
    <property type="match status" value="6"/>
</dbReference>
<evidence type="ECO:0000256" key="11">
    <source>
        <dbReference type="ARBA" id="ARBA00023016"/>
    </source>
</evidence>
<keyword evidence="10 18" id="KW-1133">Transmembrane helix</keyword>
<dbReference type="GO" id="GO:0005886">
    <property type="term" value="C:plasma membrane"/>
    <property type="evidence" value="ECO:0007669"/>
    <property type="project" value="UniProtKB-SubCell"/>
</dbReference>
<evidence type="ECO:0000256" key="10">
    <source>
        <dbReference type="ARBA" id="ARBA00022989"/>
    </source>
</evidence>
<dbReference type="InterPro" id="IPR019775">
    <property type="entry name" value="WD40_repeat_CS"/>
</dbReference>
<feature type="transmembrane region" description="Helical" evidence="18">
    <location>
        <begin position="1318"/>
        <end position="1336"/>
    </location>
</feature>
<keyword evidence="14" id="KW-0687">Ribonucleoprotein</keyword>
<feature type="domain" description="RCK C-terminal" evidence="20">
    <location>
        <begin position="1220"/>
        <end position="1304"/>
    </location>
</feature>
<dbReference type="Gene3D" id="2.130.10.10">
    <property type="entry name" value="YVTN repeat-like/Quinoprotein amine dehydrogenase"/>
    <property type="match status" value="1"/>
</dbReference>
<feature type="domain" description="RCK C-terminal" evidence="20">
    <location>
        <begin position="1030"/>
        <end position="1123"/>
    </location>
</feature>
<dbReference type="OrthoDB" id="7875889at2759"/>
<evidence type="ECO:0000256" key="15">
    <source>
        <dbReference type="ARBA" id="ARBA00061614"/>
    </source>
</evidence>
<feature type="compositionally biased region" description="Polar residues" evidence="17">
    <location>
        <begin position="1571"/>
        <end position="1581"/>
    </location>
</feature>
<dbReference type="Pfam" id="PF00400">
    <property type="entry name" value="WD40"/>
    <property type="match status" value="7"/>
</dbReference>
<dbReference type="GO" id="GO:0016301">
    <property type="term" value="F:kinase activity"/>
    <property type="evidence" value="ECO:0007669"/>
    <property type="project" value="UniProtKB-KW"/>
</dbReference>
<comment type="similarity">
    <text evidence="2">Belongs to the WD repeat G protein beta family. Ribosomal protein RACK1 subfamily.</text>
</comment>
<reference evidence="21 22" key="1">
    <citation type="journal article" date="2018" name="Plant J.">
        <title>Genome sequences of Chlorella sorokiniana UTEX 1602 and Micractinium conductrix SAG 241.80: implications to maltose excretion by a green alga.</title>
        <authorList>
            <person name="Arriola M.B."/>
            <person name="Velmurugan N."/>
            <person name="Zhang Y."/>
            <person name="Plunkett M.H."/>
            <person name="Hondzo H."/>
            <person name="Barney B.M."/>
        </authorList>
    </citation>
    <scope>NUCLEOTIDE SEQUENCE [LARGE SCALE GENOMIC DNA]</scope>
    <source>
        <strain evidence="22">UTEX 1602</strain>
    </source>
</reference>
<dbReference type="GO" id="GO:0005840">
    <property type="term" value="C:ribosome"/>
    <property type="evidence" value="ECO:0007669"/>
    <property type="project" value="UniProtKB-KW"/>
</dbReference>
<keyword evidence="9" id="KW-0689">Ribosomal protein</keyword>
<evidence type="ECO:0000256" key="5">
    <source>
        <dbReference type="ARBA" id="ARBA00022574"/>
    </source>
</evidence>
<comment type="similarity">
    <text evidence="15">Belongs to the divalent anion:Na+ symporter (DASS) superfamily. Na+/sulfate symporter (TC 2.A.47.4) family.</text>
</comment>
<dbReference type="STRING" id="3076.A0A2P6TDV5"/>
<feature type="domain" description="SBP-type" evidence="19">
    <location>
        <begin position="407"/>
        <end position="484"/>
    </location>
</feature>
<evidence type="ECO:0000256" key="3">
    <source>
        <dbReference type="ARBA" id="ARBA00022448"/>
    </source>
</evidence>
<dbReference type="FunFam" id="2.130.10.10:FF:000018">
    <property type="entry name" value="Receptor for activated C kinase 1"/>
    <property type="match status" value="1"/>
</dbReference>
<keyword evidence="11" id="KW-0346">Stress response</keyword>
<dbReference type="SUPFAM" id="SSF116726">
    <property type="entry name" value="TrkA C-terminal domain-like"/>
    <property type="match status" value="4"/>
</dbReference>
<dbReference type="PROSITE" id="PS51141">
    <property type="entry name" value="ZF_SBP"/>
    <property type="match status" value="1"/>
</dbReference>
<dbReference type="InterPro" id="IPR004333">
    <property type="entry name" value="SBP_dom"/>
</dbReference>
<dbReference type="Gene3D" id="4.10.1100.10">
    <property type="entry name" value="Transcription factor, SBP-box domain"/>
    <property type="match status" value="1"/>
</dbReference>
<feature type="repeat" description="WD" evidence="16">
    <location>
        <begin position="201"/>
        <end position="242"/>
    </location>
</feature>
<evidence type="ECO:0000256" key="1">
    <source>
        <dbReference type="ARBA" id="ARBA00004651"/>
    </source>
</evidence>
<dbReference type="SUPFAM" id="SSF50978">
    <property type="entry name" value="WD40 repeat-like"/>
    <property type="match status" value="1"/>
</dbReference>
<dbReference type="SUPFAM" id="SSF103612">
    <property type="entry name" value="SBT domain"/>
    <property type="match status" value="1"/>
</dbReference>
<feature type="transmembrane region" description="Helical" evidence="18">
    <location>
        <begin position="1342"/>
        <end position="1361"/>
    </location>
</feature>
<keyword evidence="22" id="KW-1185">Reference proteome</keyword>
<evidence type="ECO:0000313" key="22">
    <source>
        <dbReference type="Proteomes" id="UP000239899"/>
    </source>
</evidence>
<evidence type="ECO:0000256" key="13">
    <source>
        <dbReference type="ARBA" id="ARBA00023136"/>
    </source>
</evidence>
<proteinExistence type="inferred from homology"/>
<feature type="compositionally biased region" description="Low complexity" evidence="17">
    <location>
        <begin position="368"/>
        <end position="387"/>
    </location>
</feature>
<accession>A0A2P6TDV5</accession>
<dbReference type="GO" id="GO:0008324">
    <property type="term" value="F:monoatomic cation transmembrane transporter activity"/>
    <property type="evidence" value="ECO:0007669"/>
    <property type="project" value="InterPro"/>
</dbReference>
<dbReference type="Gene3D" id="3.30.70.1450">
    <property type="entry name" value="Regulator of K+ conductance, C-terminal domain"/>
    <property type="match status" value="3"/>
</dbReference>
<dbReference type="GO" id="GO:0003677">
    <property type="term" value="F:DNA binding"/>
    <property type="evidence" value="ECO:0007669"/>
    <property type="project" value="InterPro"/>
</dbReference>
<feature type="repeat" description="WD" evidence="16">
    <location>
        <begin position="11"/>
        <end position="54"/>
    </location>
</feature>
<feature type="transmembrane region" description="Helical" evidence="18">
    <location>
        <begin position="870"/>
        <end position="890"/>
    </location>
</feature>
<keyword evidence="8" id="KW-0769">Symport</keyword>
<dbReference type="PANTHER" id="PTHR43652">
    <property type="entry name" value="BASIC AMINO ACID ANTIPORTER YFCC-RELATED"/>
    <property type="match status" value="1"/>
</dbReference>
<dbReference type="FunFam" id="3.30.70.1450:FF:000009">
    <property type="entry name" value="SLC13 family permease"/>
    <property type="match status" value="1"/>
</dbReference>
<feature type="repeat" description="WD" evidence="16">
    <location>
        <begin position="61"/>
        <end position="102"/>
    </location>
</feature>
<keyword evidence="12" id="KW-0764">Sulfate transport</keyword>
<feature type="region of interest" description="Disordered" evidence="17">
    <location>
        <begin position="1551"/>
        <end position="1581"/>
    </location>
</feature>
<evidence type="ECO:0000256" key="7">
    <source>
        <dbReference type="ARBA" id="ARBA00022737"/>
    </source>
</evidence>
<dbReference type="GO" id="GO:1990904">
    <property type="term" value="C:ribonucleoprotein complex"/>
    <property type="evidence" value="ECO:0007669"/>
    <property type="project" value="UniProtKB-KW"/>
</dbReference>
<feature type="transmembrane region" description="Helical" evidence="18">
    <location>
        <begin position="1451"/>
        <end position="1472"/>
    </location>
</feature>
<dbReference type="InterPro" id="IPR001680">
    <property type="entry name" value="WD40_rpt"/>
</dbReference>
<keyword evidence="21" id="KW-0418">Kinase</keyword>
<feature type="repeat" description="WD" evidence="16">
    <location>
        <begin position="113"/>
        <end position="145"/>
    </location>
</feature>
<dbReference type="InterPro" id="IPR015943">
    <property type="entry name" value="WD40/YVTN_repeat-like_dom_sf"/>
</dbReference>
<feature type="transmembrane region" description="Helical" evidence="18">
    <location>
        <begin position="1492"/>
        <end position="1510"/>
    </location>
</feature>
<comment type="caution">
    <text evidence="21">The sequence shown here is derived from an EMBL/GenBank/DDBJ whole genome shotgun (WGS) entry which is preliminary data.</text>
</comment>
<keyword evidence="3" id="KW-0813">Transport</keyword>
<evidence type="ECO:0000256" key="2">
    <source>
        <dbReference type="ARBA" id="ARBA00007253"/>
    </source>
</evidence>
<sequence length="1581" mass="167304">MAETLTLRGELLGHKGWVTAIAAPLDPTSETLLSSSRDKTVMVWQLGNGDEGTLGFPKRALRGHSHYVQDVVISSDGQFCLTGSWDGTLRLWDITTGATTRRFLGHGATTRRFLGHGKDVLSVAFSADNRQIVSGSRDKTIKLWNTLGECKYTIGEPDGHTEWVSCVRFSPVTQNPIIVSAGWDKAVKVWSLTNCKLRNNLVGHQGYVNTVTVSPDGSLCASGGKDGVAMLWDLSEGKRLYSLDAGDIIHSLCFSPNRYWLCAATQSSIKIWDLESKSLVDELRPELPERSKKAQVPYCVCLAWSADGSTLYSGYTDGAIRVWQAAGQGQQGDVAMDLKGSADLEAEVAAMLSGMNQSAIEGPAHTDSAAPSGSGAASGEGQPSAGPEGVPVLPDWVRNRDSRKDLPMVCHILDCGQDLSTHPEYYQRYRICKMHLKSPALLVDGIVQRFCQQCGRFHLLKEFDGDKRNCRARLQQHNSRRRKVSAIGQELRHTRYNSQQDAGMGMPGLPGEGQPWQWGSWQGAPAGAPLLPLSISNGSLSGLEAIGASGGASGGLPPLPGLSLPLPPLPQPGVAPPPALASAVSGSGPVYASAFGAAAGSLAGQAMAQAPLTGSKRDYAAMLHGGSTLSASLAAGPVQQAPPPAGPALGPPPPPIPSTPCLLLDRMAQDALAAVTFATLPWKGWLCLGIVGVGFVGMLLELTSPDFIMLGMLAIMAAFQVMPLRLALSGFSSTGLITVTVMFVVAQGITSTGGMDYLVTKVLGTPKSNSVALVRMVVATMLFSSFVNNTPVVCIMLPIVLTWATKAKVELKQLLIPLSFAALLGGTNTVIGTSTNLVVTGQFDSRVLDPKSPYYIEGATPINLFSLSPYGIPVSVWAAVYMLLAGPFLLPRGAGVKGAKKLFRRLRRRSAEDEEEVEETSNEFFVGLLVGTGSSAAGQTIANAGLAHLDGLTLVSVKRHGQVHHAVGGEFLLAEGDVIFFSGLLDRVTEVAAAHGLTPFDSSLEQLHDPAINAAFNTKDILVPANSRSLSGPNEDGQEPELVQVVVKPDASVVGQLARAIHFPAQFGAGLLAIKRDDKNVRWSQTPGGQLGEQTIQAGDILLLNASQGFWTSKDAQANFSNVGKAGVVKSAHEFLLPMVVTGRGGKVMLAGKTVTSAGLHQMPGAFLASMDRDGKPLPAVTKEEVLHEGDILWFAADVNSVRFIRNTPGLKPLVDDKASKLEKTRYIDRRLVQVVVAGSSPLVGKTVRELQFRDQFNGVVVAISRQGERIQANPGDVSLKAGDVLLLDTGAGFRQRYADTPYFALVSEVDNSNPPRFLHTFIALGVTITAFGLFVAETLDIVIGAALAAMIMLITGCLSVEQARRAIRWEIILVIAASLGVSTGMESSGASAAIANGLVSIGRKAGGQGFIIVAIYTATTVLSLVIANNAAAAIVFPIAATVAVKDNIDVYILAYAVMLGASAVFASSFGYQTNLMVLGAGGYRNLDFVKFGGPMQIFMLVVTSVILVLYESWHIVWAVTGVVGFIILAFPEALNIASIWKSRRSAASQPLRASKLEKDSPGASDDSGSKPVSSYTATAI</sequence>
<feature type="domain" description="RCK C-terminal" evidence="20">
    <location>
        <begin position="912"/>
        <end position="997"/>
    </location>
</feature>
<dbReference type="Proteomes" id="UP000239899">
    <property type="component" value="Unassembled WGS sequence"/>
</dbReference>
<dbReference type="InterPro" id="IPR051679">
    <property type="entry name" value="DASS-Related_Transporters"/>
</dbReference>
<keyword evidence="13 18" id="KW-0472">Membrane</keyword>
<feature type="transmembrane region" description="Helical" evidence="18">
    <location>
        <begin position="771"/>
        <end position="804"/>
    </location>
</feature>
<feature type="repeat" description="WD" evidence="16">
    <location>
        <begin position="157"/>
        <end position="200"/>
    </location>
</feature>
<feature type="transmembrane region" description="Helical" evidence="18">
    <location>
        <begin position="682"/>
        <end position="700"/>
    </location>
</feature>
<evidence type="ECO:0000256" key="9">
    <source>
        <dbReference type="ARBA" id="ARBA00022980"/>
    </source>
</evidence>
<feature type="repeat" description="WD" evidence="16">
    <location>
        <begin position="302"/>
        <end position="324"/>
    </location>
</feature>
<dbReference type="Pfam" id="PF02080">
    <property type="entry name" value="TrkA_C"/>
    <property type="match status" value="1"/>
</dbReference>
<evidence type="ECO:0000259" key="19">
    <source>
        <dbReference type="PROSITE" id="PS51141"/>
    </source>
</evidence>
<evidence type="ECO:0000256" key="6">
    <source>
        <dbReference type="ARBA" id="ARBA00022692"/>
    </source>
</evidence>
<keyword evidence="21" id="KW-0675">Receptor</keyword>
<dbReference type="PRINTS" id="PR00320">
    <property type="entry name" value="GPROTEINBRPT"/>
</dbReference>
<dbReference type="Pfam" id="PF03600">
    <property type="entry name" value="CitMHS"/>
    <property type="match status" value="1"/>
</dbReference>
<evidence type="ECO:0000256" key="8">
    <source>
        <dbReference type="ARBA" id="ARBA00022847"/>
    </source>
</evidence>
<keyword evidence="4" id="KW-1003">Cell membrane</keyword>
<evidence type="ECO:0000256" key="17">
    <source>
        <dbReference type="SAM" id="MobiDB-lite"/>
    </source>
</evidence>
<dbReference type="InterPro" id="IPR036721">
    <property type="entry name" value="RCK_C_sf"/>
</dbReference>
<dbReference type="SMART" id="SM00320">
    <property type="entry name" value="WD40"/>
    <property type="match status" value="7"/>
</dbReference>
<evidence type="ECO:0000256" key="16">
    <source>
        <dbReference type="PROSITE-ProRule" id="PRU00221"/>
    </source>
</evidence>
<keyword evidence="5 16" id="KW-0853">WD repeat</keyword>
<name>A0A2P6TDV5_CHLSO</name>
<feature type="region of interest" description="Disordered" evidence="17">
    <location>
        <begin position="360"/>
        <end position="395"/>
    </location>
</feature>
<dbReference type="InterPro" id="IPR036893">
    <property type="entry name" value="SBP_sf"/>
</dbReference>
<dbReference type="PANTHER" id="PTHR43652:SF2">
    <property type="entry name" value="BASIC AMINO ACID ANTIPORTER YFCC-RELATED"/>
    <property type="match status" value="1"/>
</dbReference>
<dbReference type="GO" id="GO:0015293">
    <property type="term" value="F:symporter activity"/>
    <property type="evidence" value="ECO:0007669"/>
    <property type="project" value="UniProtKB-KW"/>
</dbReference>
<dbReference type="EMBL" id="LHPG02000021">
    <property type="protein sequence ID" value="PRW20812.1"/>
    <property type="molecule type" value="Genomic_DNA"/>
</dbReference>
<dbReference type="InterPro" id="IPR036322">
    <property type="entry name" value="WD40_repeat_dom_sf"/>
</dbReference>
<evidence type="ECO:0000256" key="18">
    <source>
        <dbReference type="SAM" id="Phobius"/>
    </source>
</evidence>